<proteinExistence type="predicted"/>
<protein>
    <submittedName>
        <fullName evidence="1">Uncharacterized protein</fullName>
    </submittedName>
</protein>
<accession>A0A2H0VBD9</accession>
<dbReference type="EMBL" id="PFAK01000019">
    <property type="protein sequence ID" value="PIR96414.1"/>
    <property type="molecule type" value="Genomic_DNA"/>
</dbReference>
<evidence type="ECO:0000313" key="1">
    <source>
        <dbReference type="EMBL" id="PIR96414.1"/>
    </source>
</evidence>
<dbReference type="Proteomes" id="UP000230922">
    <property type="component" value="Unassembled WGS sequence"/>
</dbReference>
<evidence type="ECO:0000313" key="2">
    <source>
        <dbReference type="Proteomes" id="UP000230922"/>
    </source>
</evidence>
<sequence>MDTELKTQLSNIETFLQKQMVTKDEFGEFKQEVNNRFDKLESAVNNLTISVEKFAAMVKKYQDEHETMKHQLMAVQD</sequence>
<organism evidence="1 2">
    <name type="scientific">Candidatus Doudnabacteria bacterium CG10_big_fil_rev_8_21_14_0_10_42_18</name>
    <dbReference type="NCBI Taxonomy" id="1974552"/>
    <lineage>
        <taxon>Bacteria</taxon>
        <taxon>Candidatus Doudnaibacteriota</taxon>
    </lineage>
</organism>
<comment type="caution">
    <text evidence="1">The sequence shown here is derived from an EMBL/GenBank/DDBJ whole genome shotgun (WGS) entry which is preliminary data.</text>
</comment>
<reference evidence="2" key="1">
    <citation type="submission" date="2017-09" db="EMBL/GenBank/DDBJ databases">
        <title>Depth-based differentiation of microbial function through sediment-hosted aquifers and enrichment of novel symbionts in the deep terrestrial subsurface.</title>
        <authorList>
            <person name="Probst A.J."/>
            <person name="Ladd B."/>
            <person name="Jarett J.K."/>
            <person name="Geller-Mcgrath D.E."/>
            <person name="Sieber C.M.K."/>
            <person name="Emerson J.B."/>
            <person name="Anantharaman K."/>
            <person name="Thomas B.C."/>
            <person name="Malmstrom R."/>
            <person name="Stieglmeier M."/>
            <person name="Klingl A."/>
            <person name="Woyke T."/>
            <person name="Ryan C.M."/>
            <person name="Banfield J.F."/>
        </authorList>
    </citation>
    <scope>NUCLEOTIDE SEQUENCE [LARGE SCALE GENOMIC DNA]</scope>
</reference>
<dbReference type="AlphaFoldDB" id="A0A2H0VBD9"/>
<name>A0A2H0VBD9_9BACT</name>
<gene>
    <name evidence="1" type="ORF">COT92_01260</name>
</gene>